<dbReference type="NCBIfam" id="NF010147">
    <property type="entry name" value="PRK13623.1"/>
    <property type="match status" value="1"/>
</dbReference>
<dbReference type="PANTHER" id="PTHR43011">
    <property type="entry name" value="IRON-SULFUR CLUSTER ASSEMBLY 2 HOMOLOG, MITOCHONDRIAL"/>
    <property type="match status" value="1"/>
</dbReference>
<feature type="binding site" evidence="4">
    <location>
        <position position="44"/>
    </location>
    <ligand>
        <name>iron-sulfur cluster</name>
        <dbReference type="ChEBI" id="CHEBI:30408"/>
    </ligand>
</feature>
<dbReference type="PROSITE" id="PS01152">
    <property type="entry name" value="HESB"/>
    <property type="match status" value="1"/>
</dbReference>
<evidence type="ECO:0000313" key="8">
    <source>
        <dbReference type="Proteomes" id="UP001056209"/>
    </source>
</evidence>
<evidence type="ECO:0000313" key="9">
    <source>
        <dbReference type="Proteomes" id="UP001056622"/>
    </source>
</evidence>
<dbReference type="GO" id="GO:0016226">
    <property type="term" value="P:iron-sulfur cluster assembly"/>
    <property type="evidence" value="ECO:0007669"/>
    <property type="project" value="UniProtKB-UniRule"/>
</dbReference>
<comment type="subunit">
    <text evidence="4">Homodimer.</text>
</comment>
<dbReference type="HAMAP" id="MF_01380">
    <property type="entry name" value="Fe_S_insert_ErpA"/>
    <property type="match status" value="1"/>
</dbReference>
<name>A0A9Q8X2I7_9ENTR</name>
<comment type="function">
    <text evidence="4">Required for insertion of 4Fe-4S clusters for at least IspG.</text>
</comment>
<dbReference type="AlphaFoldDB" id="A0A9Q8X2I7"/>
<feature type="binding site" evidence="4">
    <location>
        <position position="110"/>
    </location>
    <ligand>
        <name>iron-sulfur cluster</name>
        <dbReference type="ChEBI" id="CHEBI:30408"/>
    </ligand>
</feature>
<dbReference type="GO" id="GO:0005506">
    <property type="term" value="F:iron ion binding"/>
    <property type="evidence" value="ECO:0007669"/>
    <property type="project" value="UniProtKB-UniRule"/>
</dbReference>
<dbReference type="InterPro" id="IPR016092">
    <property type="entry name" value="ATAP"/>
</dbReference>
<dbReference type="NCBIfam" id="TIGR00049">
    <property type="entry name" value="iron-sulfur cluster assembly accessory protein"/>
    <property type="match status" value="1"/>
</dbReference>
<dbReference type="PANTHER" id="PTHR43011:SF1">
    <property type="entry name" value="IRON-SULFUR CLUSTER ASSEMBLY 2 HOMOLOG, MITOCHONDRIAL"/>
    <property type="match status" value="1"/>
</dbReference>
<dbReference type="Proteomes" id="UP001056622">
    <property type="component" value="Chromosome"/>
</dbReference>
<dbReference type="RefSeq" id="WP_250236495.1">
    <property type="nucleotide sequence ID" value="NZ_CP097753.1"/>
</dbReference>
<dbReference type="EMBL" id="CP097753">
    <property type="protein sequence ID" value="URJ28024.1"/>
    <property type="molecule type" value="Genomic_DNA"/>
</dbReference>
<keyword evidence="1 4" id="KW-0479">Metal-binding</keyword>
<dbReference type="SUPFAM" id="SSF89360">
    <property type="entry name" value="HesB-like domain"/>
    <property type="match status" value="1"/>
</dbReference>
<protein>
    <recommendedName>
        <fullName evidence="4">Iron-sulfur cluster insertion protein ErpA</fullName>
    </recommendedName>
</protein>
<dbReference type="InterPro" id="IPR035903">
    <property type="entry name" value="HesB-like_dom_sf"/>
</dbReference>
<dbReference type="GO" id="GO:0051539">
    <property type="term" value="F:4 iron, 4 sulfur cluster binding"/>
    <property type="evidence" value="ECO:0007669"/>
    <property type="project" value="TreeGrafter"/>
</dbReference>
<dbReference type="InterPro" id="IPR017870">
    <property type="entry name" value="FeS_cluster_insertion_CS"/>
</dbReference>
<proteinExistence type="inferred from homology"/>
<dbReference type="Pfam" id="PF01521">
    <property type="entry name" value="Fe-S_biosyn"/>
    <property type="match status" value="1"/>
</dbReference>
<evidence type="ECO:0000256" key="4">
    <source>
        <dbReference type="HAMAP-Rule" id="MF_01380"/>
    </source>
</evidence>
<organism evidence="6 8">
    <name type="scientific">Candidatus Blochmannia vicinus</name>
    <name type="common">nom. nud.</name>
    <dbReference type="NCBI Taxonomy" id="251540"/>
    <lineage>
        <taxon>Bacteria</taxon>
        <taxon>Pseudomonadati</taxon>
        <taxon>Pseudomonadota</taxon>
        <taxon>Gammaproteobacteria</taxon>
        <taxon>Enterobacterales</taxon>
        <taxon>Enterobacteriaceae</taxon>
        <taxon>ant endosymbionts</taxon>
        <taxon>Candidatus Blochmanniella</taxon>
    </lineage>
</organism>
<accession>A0A9Q8X2I7</accession>
<feature type="binding site" evidence="4">
    <location>
        <position position="108"/>
    </location>
    <ligand>
        <name>iron-sulfur cluster</name>
        <dbReference type="ChEBI" id="CHEBI:30408"/>
    </ligand>
</feature>
<sequence>MNNNATFPVQLTDFAANKVRLLIKNKATNNSNLKLRVYVIGGGCSGLQYGFTLDEEKSSDDYIMENNGVTLVIDPVSLQYLFGGIIDYYEELEGSRFVVINPNAKTTCSCGSSFSI</sequence>
<evidence type="ECO:0000256" key="3">
    <source>
        <dbReference type="ARBA" id="ARBA00023014"/>
    </source>
</evidence>
<evidence type="ECO:0000313" key="6">
    <source>
        <dbReference type="EMBL" id="URJ28024.1"/>
    </source>
</evidence>
<comment type="similarity">
    <text evidence="4">Belongs to the HesB/IscA family.</text>
</comment>
<dbReference type="GO" id="GO:0051537">
    <property type="term" value="F:2 iron, 2 sulfur cluster binding"/>
    <property type="evidence" value="ECO:0007669"/>
    <property type="project" value="TreeGrafter"/>
</dbReference>
<gene>
    <name evidence="4 6" type="primary">erpA</name>
    <name evidence="6" type="ORF">M9393_02465</name>
    <name evidence="7" type="ORF">M9408_02365</name>
</gene>
<dbReference type="Proteomes" id="UP001056209">
    <property type="component" value="Chromosome"/>
</dbReference>
<dbReference type="EMBL" id="CP097763">
    <property type="protein sequence ID" value="URJ32848.1"/>
    <property type="molecule type" value="Genomic_DNA"/>
</dbReference>
<dbReference type="Gene3D" id="2.60.300.12">
    <property type="entry name" value="HesB-like domain"/>
    <property type="match status" value="1"/>
</dbReference>
<dbReference type="InterPro" id="IPR023063">
    <property type="entry name" value="ErpA_proteobact"/>
</dbReference>
<feature type="domain" description="Core" evidence="5">
    <location>
        <begin position="9"/>
        <end position="111"/>
    </location>
</feature>
<keyword evidence="9" id="KW-1185">Reference proteome</keyword>
<keyword evidence="3 4" id="KW-0411">Iron-sulfur</keyword>
<evidence type="ECO:0000256" key="1">
    <source>
        <dbReference type="ARBA" id="ARBA00022723"/>
    </source>
</evidence>
<comment type="cofactor">
    <cofactor evidence="4">
        <name>iron-sulfur cluster</name>
        <dbReference type="ChEBI" id="CHEBI:30408"/>
    </cofactor>
    <text evidence="4">Binds 1 iron-sulfur cluster per subunit.</text>
</comment>
<dbReference type="InterPro" id="IPR000361">
    <property type="entry name" value="ATAP_core_dom"/>
</dbReference>
<reference evidence="6" key="1">
    <citation type="submission" date="2022-05" db="EMBL/GenBank/DDBJ databases">
        <title>Impact of host demography and evolutionary history on endosymbiont molecular evolution: a test in carpenter ants (Genus Camponotus) and their Blochmannia endosymbionts.</title>
        <authorList>
            <person name="Manthey J.D."/>
            <person name="Giron J.C."/>
            <person name="Hruska J.P."/>
        </authorList>
    </citation>
    <scope>NUCLEOTIDE SEQUENCE</scope>
    <source>
        <strain evidence="7">C-005</strain>
        <strain evidence="6">C-039</strain>
    </source>
</reference>
<evidence type="ECO:0000313" key="7">
    <source>
        <dbReference type="EMBL" id="URJ32848.1"/>
    </source>
</evidence>
<evidence type="ECO:0000256" key="2">
    <source>
        <dbReference type="ARBA" id="ARBA00023004"/>
    </source>
</evidence>
<evidence type="ECO:0000259" key="5">
    <source>
        <dbReference type="Pfam" id="PF01521"/>
    </source>
</evidence>
<keyword evidence="2 4" id="KW-0408">Iron</keyword>
<dbReference type="FunFam" id="2.60.300.12:FF:000002">
    <property type="entry name" value="Iron-sulfur cluster insertion protein ErpA"/>
    <property type="match status" value="1"/>
</dbReference>